<dbReference type="InterPro" id="IPR003029">
    <property type="entry name" value="S1_domain"/>
</dbReference>
<keyword evidence="4" id="KW-1185">Reference proteome</keyword>
<sequence length="227" mass="24971">MRKGSINIVKVFNGTTRSFSLNGDVDFLVSFSAELLNPTPGMVFDAVVEGSNRFGVLTKVNDGEDCVMEAILVKSLVNDDRLDNLHTGQKVQVMVLERRFELGDTKVMVIGSIPDAHNESLNAGVDEGPVLIDDTADIEDTVELLDDENSSLESSDRESDEEEEDDQDDYDDFLEQSEAMTACQKIFATPFVYATPAPTVTQQAEFLAIHNQLRATVGSTPVTWNTQ</sequence>
<evidence type="ECO:0000313" key="4">
    <source>
        <dbReference type="Proteomes" id="UP000232323"/>
    </source>
</evidence>
<evidence type="ECO:0000259" key="2">
    <source>
        <dbReference type="PROSITE" id="PS50126"/>
    </source>
</evidence>
<accession>A0A250XQD7</accession>
<protein>
    <recommendedName>
        <fullName evidence="2">S1 motif domain-containing protein</fullName>
    </recommendedName>
</protein>
<feature type="compositionally biased region" description="Acidic residues" evidence="1">
    <location>
        <begin position="158"/>
        <end position="169"/>
    </location>
</feature>
<comment type="caution">
    <text evidence="3">The sequence shown here is derived from an EMBL/GenBank/DDBJ whole genome shotgun (WGS) entry which is preliminary data.</text>
</comment>
<dbReference type="PROSITE" id="PS50126">
    <property type="entry name" value="S1"/>
    <property type="match status" value="1"/>
</dbReference>
<proteinExistence type="predicted"/>
<evidence type="ECO:0000313" key="3">
    <source>
        <dbReference type="EMBL" id="GAX85152.1"/>
    </source>
</evidence>
<dbReference type="Gene3D" id="2.40.50.140">
    <property type="entry name" value="Nucleic acid-binding proteins"/>
    <property type="match status" value="1"/>
</dbReference>
<dbReference type="EMBL" id="BEGY01000152">
    <property type="protein sequence ID" value="GAX85152.1"/>
    <property type="molecule type" value="Genomic_DNA"/>
</dbReference>
<dbReference type="InterPro" id="IPR012340">
    <property type="entry name" value="NA-bd_OB-fold"/>
</dbReference>
<dbReference type="Proteomes" id="UP000232323">
    <property type="component" value="Unassembled WGS sequence"/>
</dbReference>
<dbReference type="AlphaFoldDB" id="A0A250XQD7"/>
<feature type="domain" description="S1 motif" evidence="2">
    <location>
        <begin position="41"/>
        <end position="112"/>
    </location>
</feature>
<feature type="non-terminal residue" evidence="3">
    <location>
        <position position="227"/>
    </location>
</feature>
<evidence type="ECO:0000256" key="1">
    <source>
        <dbReference type="SAM" id="MobiDB-lite"/>
    </source>
</evidence>
<organism evidence="3 4">
    <name type="scientific">Chlamydomonas eustigma</name>
    <dbReference type="NCBI Taxonomy" id="1157962"/>
    <lineage>
        <taxon>Eukaryota</taxon>
        <taxon>Viridiplantae</taxon>
        <taxon>Chlorophyta</taxon>
        <taxon>core chlorophytes</taxon>
        <taxon>Chlorophyceae</taxon>
        <taxon>CS clade</taxon>
        <taxon>Chlamydomonadales</taxon>
        <taxon>Chlamydomonadaceae</taxon>
        <taxon>Chlamydomonas</taxon>
    </lineage>
</organism>
<gene>
    <name evidence="3" type="ORF">CEUSTIGMA_g12570.t1</name>
</gene>
<reference evidence="3 4" key="1">
    <citation type="submission" date="2017-08" db="EMBL/GenBank/DDBJ databases">
        <title>Acidophilic green algal genome provides insights into adaptation to an acidic environment.</title>
        <authorList>
            <person name="Hirooka S."/>
            <person name="Hirose Y."/>
            <person name="Kanesaki Y."/>
            <person name="Higuchi S."/>
            <person name="Fujiwara T."/>
            <person name="Onuma R."/>
            <person name="Era A."/>
            <person name="Ohbayashi R."/>
            <person name="Uzuka A."/>
            <person name="Nozaki H."/>
            <person name="Yoshikawa H."/>
            <person name="Miyagishima S.Y."/>
        </authorList>
    </citation>
    <scope>NUCLEOTIDE SEQUENCE [LARGE SCALE GENOMIC DNA]</scope>
    <source>
        <strain evidence="3 4">NIES-2499</strain>
    </source>
</reference>
<feature type="region of interest" description="Disordered" evidence="1">
    <location>
        <begin position="144"/>
        <end position="169"/>
    </location>
</feature>
<dbReference type="GO" id="GO:0003676">
    <property type="term" value="F:nucleic acid binding"/>
    <property type="evidence" value="ECO:0007669"/>
    <property type="project" value="InterPro"/>
</dbReference>
<name>A0A250XQD7_9CHLO</name>